<dbReference type="OrthoDB" id="104509at2759"/>
<sequence length="160" mass="17918">MSNPNPTASTSASASASEEQRDAAYDVLFDRGIQQRRKVLGDAYVDNQLNKGQSEFMRPIQEYVTRSAWEGLWSRPGMELKHRSLVVITILAIGGHEKELHGHTKGALNNGLTETEIRECMMHVTGYGGFPKGLEAFRICERAIIEWNEEQAALKAQENK</sequence>
<gene>
    <name evidence="3" type="ORF">EHS24_008741</name>
</gene>
<dbReference type="Proteomes" id="UP000279236">
    <property type="component" value="Unassembled WGS sequence"/>
</dbReference>
<dbReference type="PANTHER" id="PTHR33570">
    <property type="entry name" value="4-CARBOXYMUCONOLACTONE DECARBOXYLASE FAMILY PROTEIN"/>
    <property type="match status" value="1"/>
</dbReference>
<protein>
    <recommendedName>
        <fullName evidence="2">Carboxymuconolactone decarboxylase-like domain-containing protein</fullName>
    </recommendedName>
</protein>
<dbReference type="GO" id="GO:0051920">
    <property type="term" value="F:peroxiredoxin activity"/>
    <property type="evidence" value="ECO:0007669"/>
    <property type="project" value="InterPro"/>
</dbReference>
<feature type="domain" description="Carboxymuconolactone decarboxylase-like" evidence="2">
    <location>
        <begin position="60"/>
        <end position="140"/>
    </location>
</feature>
<dbReference type="InterPro" id="IPR052512">
    <property type="entry name" value="4CMD/NDH-1_regulator"/>
</dbReference>
<keyword evidence="4" id="KW-1185">Reference proteome</keyword>
<dbReference type="GeneID" id="39593284"/>
<dbReference type="AlphaFoldDB" id="A0A427XR13"/>
<evidence type="ECO:0000313" key="3">
    <source>
        <dbReference type="EMBL" id="RSH81299.1"/>
    </source>
</evidence>
<organism evidence="3 4">
    <name type="scientific">Apiotrichum porosum</name>
    <dbReference type="NCBI Taxonomy" id="105984"/>
    <lineage>
        <taxon>Eukaryota</taxon>
        <taxon>Fungi</taxon>
        <taxon>Dikarya</taxon>
        <taxon>Basidiomycota</taxon>
        <taxon>Agaricomycotina</taxon>
        <taxon>Tremellomycetes</taxon>
        <taxon>Trichosporonales</taxon>
        <taxon>Trichosporonaceae</taxon>
        <taxon>Apiotrichum</taxon>
    </lineage>
</organism>
<dbReference type="InterPro" id="IPR003779">
    <property type="entry name" value="CMD-like"/>
</dbReference>
<proteinExistence type="predicted"/>
<dbReference type="Gene3D" id="1.20.1290.10">
    <property type="entry name" value="AhpD-like"/>
    <property type="match status" value="1"/>
</dbReference>
<reference evidence="3 4" key="1">
    <citation type="submission" date="2018-11" db="EMBL/GenBank/DDBJ databases">
        <title>Genome sequence of Apiotrichum porosum DSM 27194.</title>
        <authorList>
            <person name="Aliyu H."/>
            <person name="Gorte O."/>
            <person name="Ochsenreither K."/>
        </authorList>
    </citation>
    <scope>NUCLEOTIDE SEQUENCE [LARGE SCALE GENOMIC DNA]</scope>
    <source>
        <strain evidence="3 4">DSM 27194</strain>
    </source>
</reference>
<name>A0A427XR13_9TREE</name>
<feature type="compositionally biased region" description="Low complexity" evidence="1">
    <location>
        <begin position="1"/>
        <end position="17"/>
    </location>
</feature>
<feature type="region of interest" description="Disordered" evidence="1">
    <location>
        <begin position="1"/>
        <end position="20"/>
    </location>
</feature>
<evidence type="ECO:0000259" key="2">
    <source>
        <dbReference type="Pfam" id="PF02627"/>
    </source>
</evidence>
<comment type="caution">
    <text evidence="3">The sequence shown here is derived from an EMBL/GenBank/DDBJ whole genome shotgun (WGS) entry which is preliminary data.</text>
</comment>
<evidence type="ECO:0000313" key="4">
    <source>
        <dbReference type="Proteomes" id="UP000279236"/>
    </source>
</evidence>
<dbReference type="RefSeq" id="XP_028476018.1">
    <property type="nucleotide sequence ID" value="XM_028624044.1"/>
</dbReference>
<dbReference type="PANTHER" id="PTHR33570:SF2">
    <property type="entry name" value="CARBOXYMUCONOLACTONE DECARBOXYLASE-LIKE DOMAIN-CONTAINING PROTEIN"/>
    <property type="match status" value="1"/>
</dbReference>
<dbReference type="EMBL" id="RSCE01000007">
    <property type="protein sequence ID" value="RSH81299.1"/>
    <property type="molecule type" value="Genomic_DNA"/>
</dbReference>
<dbReference type="SUPFAM" id="SSF69118">
    <property type="entry name" value="AhpD-like"/>
    <property type="match status" value="1"/>
</dbReference>
<evidence type="ECO:0000256" key="1">
    <source>
        <dbReference type="SAM" id="MobiDB-lite"/>
    </source>
</evidence>
<dbReference type="Pfam" id="PF02627">
    <property type="entry name" value="CMD"/>
    <property type="match status" value="1"/>
</dbReference>
<accession>A0A427XR13</accession>
<dbReference type="STRING" id="105984.A0A427XR13"/>
<dbReference type="InterPro" id="IPR029032">
    <property type="entry name" value="AhpD-like"/>
</dbReference>